<dbReference type="Gene3D" id="3.40.50.150">
    <property type="entry name" value="Vaccinia Virus protein VP39"/>
    <property type="match status" value="1"/>
</dbReference>
<keyword evidence="1 5" id="KW-0489">Methyltransferase</keyword>
<organism evidence="5 6">
    <name type="scientific">Nostocoides australiense Ben110</name>
    <dbReference type="NCBI Taxonomy" id="1193182"/>
    <lineage>
        <taxon>Bacteria</taxon>
        <taxon>Bacillati</taxon>
        <taxon>Actinomycetota</taxon>
        <taxon>Actinomycetes</taxon>
        <taxon>Micrococcales</taxon>
        <taxon>Intrasporangiaceae</taxon>
        <taxon>Nostocoides</taxon>
    </lineage>
</organism>
<dbReference type="PANTHER" id="PTHR43464:SF19">
    <property type="entry name" value="UBIQUINONE BIOSYNTHESIS O-METHYLTRANSFERASE, MITOCHONDRIAL"/>
    <property type="match status" value="1"/>
</dbReference>
<dbReference type="PANTHER" id="PTHR43464">
    <property type="entry name" value="METHYLTRANSFERASE"/>
    <property type="match status" value="1"/>
</dbReference>
<evidence type="ECO:0000313" key="5">
    <source>
        <dbReference type="EMBL" id="CCH75648.1"/>
    </source>
</evidence>
<dbReference type="SUPFAM" id="SSF53335">
    <property type="entry name" value="S-adenosyl-L-methionine-dependent methyltransferases"/>
    <property type="match status" value="1"/>
</dbReference>
<evidence type="ECO:0000256" key="1">
    <source>
        <dbReference type="ARBA" id="ARBA00022603"/>
    </source>
</evidence>
<evidence type="ECO:0000259" key="4">
    <source>
        <dbReference type="Pfam" id="PF13649"/>
    </source>
</evidence>
<gene>
    <name evidence="5" type="ORF">BN11_860018</name>
</gene>
<proteinExistence type="predicted"/>
<dbReference type="STRING" id="1193182.BN11_860018"/>
<dbReference type="InterPro" id="IPR041698">
    <property type="entry name" value="Methyltransf_25"/>
</dbReference>
<dbReference type="EMBL" id="CAJA01000514">
    <property type="protein sequence ID" value="CCH75648.1"/>
    <property type="molecule type" value="Genomic_DNA"/>
</dbReference>
<evidence type="ECO:0000256" key="3">
    <source>
        <dbReference type="ARBA" id="ARBA00022691"/>
    </source>
</evidence>
<dbReference type="AlphaFoldDB" id="W6K169"/>
<dbReference type="CDD" id="cd02440">
    <property type="entry name" value="AdoMet_MTases"/>
    <property type="match status" value="1"/>
</dbReference>
<comment type="caution">
    <text evidence="5">The sequence shown here is derived from an EMBL/GenBank/DDBJ whole genome shotgun (WGS) entry which is preliminary data.</text>
</comment>
<sequence length="201" mass="21275">MGSPPRASVHDAAHWDQRYADPARVPFVAPEPVVTDVIADVVTDVVAGVPGACGTALDIACGEGRHAVWLAEQGWRVTAIDFSAAGIATGRALGAAHGVDVEWVVGDVRTWRPAAAYDLVLTCFVHLEEQTLRSVRSWLAPGGHLVLVSHGAGPGGPGPRFRTTVAAMRERAGDLEVLECREVAGEAERSSRILLHARRPA</sequence>
<keyword evidence="2 5" id="KW-0808">Transferase</keyword>
<evidence type="ECO:0000256" key="2">
    <source>
        <dbReference type="ARBA" id="ARBA00022679"/>
    </source>
</evidence>
<dbReference type="GO" id="GO:0008168">
    <property type="term" value="F:methyltransferase activity"/>
    <property type="evidence" value="ECO:0007669"/>
    <property type="project" value="UniProtKB-KW"/>
</dbReference>
<evidence type="ECO:0000313" key="6">
    <source>
        <dbReference type="Proteomes" id="UP000035763"/>
    </source>
</evidence>
<feature type="domain" description="Methyltransferase" evidence="4">
    <location>
        <begin position="57"/>
        <end position="143"/>
    </location>
</feature>
<keyword evidence="6" id="KW-1185">Reference proteome</keyword>
<dbReference type="GO" id="GO:0032259">
    <property type="term" value="P:methylation"/>
    <property type="evidence" value="ECO:0007669"/>
    <property type="project" value="UniProtKB-KW"/>
</dbReference>
<keyword evidence="3" id="KW-0949">S-adenosyl-L-methionine</keyword>
<dbReference type="RefSeq" id="WP_162213179.1">
    <property type="nucleotide sequence ID" value="NZ_HG764815.1"/>
</dbReference>
<accession>W6K169</accession>
<reference evidence="5 6" key="1">
    <citation type="journal article" date="2013" name="ISME J.">
        <title>A metabolic model for members of the genus Tetrasphaera involved in enhanced biological phosphorus removal.</title>
        <authorList>
            <person name="Kristiansen R."/>
            <person name="Nguyen H.T.T."/>
            <person name="Saunders A.M."/>
            <person name="Nielsen J.L."/>
            <person name="Wimmer R."/>
            <person name="Le V.Q."/>
            <person name="McIlroy S.J."/>
            <person name="Petrovski S."/>
            <person name="Seviour R.J."/>
            <person name="Calteau A."/>
            <person name="Nielsen K.L."/>
            <person name="Nielsen P.H."/>
        </authorList>
    </citation>
    <scope>NUCLEOTIDE SEQUENCE [LARGE SCALE GENOMIC DNA]</scope>
    <source>
        <strain evidence="5 6">Ben110</strain>
    </source>
</reference>
<name>W6K169_9MICO</name>
<protein>
    <submittedName>
        <fullName evidence="5">Methyltransferase type 12</fullName>
    </submittedName>
</protein>
<dbReference type="Pfam" id="PF13649">
    <property type="entry name" value="Methyltransf_25"/>
    <property type="match status" value="1"/>
</dbReference>
<dbReference type="InterPro" id="IPR029063">
    <property type="entry name" value="SAM-dependent_MTases_sf"/>
</dbReference>
<dbReference type="Proteomes" id="UP000035763">
    <property type="component" value="Unassembled WGS sequence"/>
</dbReference>